<dbReference type="EMBL" id="JBICRM010000075">
    <property type="protein sequence ID" value="MFG1711185.1"/>
    <property type="molecule type" value="Genomic_DNA"/>
</dbReference>
<dbReference type="Proteomes" id="UP001603978">
    <property type="component" value="Unassembled WGS sequence"/>
</dbReference>
<evidence type="ECO:0000313" key="2">
    <source>
        <dbReference type="Proteomes" id="UP001603978"/>
    </source>
</evidence>
<reference evidence="1 2" key="1">
    <citation type="submission" date="2024-10" db="EMBL/GenBank/DDBJ databases">
        <authorList>
            <person name="Topkara A.R."/>
            <person name="Saygin H."/>
        </authorList>
    </citation>
    <scope>NUCLEOTIDE SEQUENCE [LARGE SCALE GENOMIC DNA]</scope>
    <source>
        <strain evidence="1 2">M3C6</strain>
    </source>
</reference>
<proteinExistence type="predicted"/>
<name>A0ABW7AUT0_9ACTN</name>
<accession>A0ABW7AUT0</accession>
<comment type="caution">
    <text evidence="1">The sequence shown here is derived from an EMBL/GenBank/DDBJ whole genome shotgun (WGS) entry which is preliminary data.</text>
</comment>
<organism evidence="1 2">
    <name type="scientific">Nonomuraea marmarensis</name>
    <dbReference type="NCBI Taxonomy" id="3351344"/>
    <lineage>
        <taxon>Bacteria</taxon>
        <taxon>Bacillati</taxon>
        <taxon>Actinomycetota</taxon>
        <taxon>Actinomycetes</taxon>
        <taxon>Streptosporangiales</taxon>
        <taxon>Streptosporangiaceae</taxon>
        <taxon>Nonomuraea</taxon>
    </lineage>
</organism>
<keyword evidence="2" id="KW-1185">Reference proteome</keyword>
<evidence type="ECO:0000313" key="1">
    <source>
        <dbReference type="EMBL" id="MFG1711185.1"/>
    </source>
</evidence>
<gene>
    <name evidence="1" type="ORF">ACFLIM_49345</name>
</gene>
<evidence type="ECO:0008006" key="3">
    <source>
        <dbReference type="Google" id="ProtNLM"/>
    </source>
</evidence>
<protein>
    <recommendedName>
        <fullName evidence="3">Transcriptional regulator</fullName>
    </recommendedName>
</protein>
<dbReference type="RefSeq" id="WP_393177714.1">
    <property type="nucleotide sequence ID" value="NZ_JBICRM010000075.1"/>
</dbReference>
<sequence length="355" mass="39261">MPEHADLVRSIRRWESGKVALMSERYRLLYCAVFQMDESVLFAETTEIGLSHPPTDTDSDLGKMTSLREADRRIGGGHLYATVIGYLEHDIAPRLFSGADGPQAFIAAAAFTEMAGWMAHDVGKDNVADRHFHRALDFAGLSSDRQLQAHIMGSMSHLALRTGHSRDAIGLAQRGVDTLVKTGTSAPATHARLLAMAACGSAETGSVSECSRLLIRAEDALGHRPQNPPSAWTAPYDEATLALDTARSMLQLRKLIEAQHHARRFLTLRAADRTRSRAFGQLVLARTLLKQDQLDEACALITSAAADTRSLSSLIVTQQLADLREHLEAHREQRNVAECLEVLEHAYRERCWMYQ</sequence>